<evidence type="ECO:0000256" key="4">
    <source>
        <dbReference type="ARBA" id="ARBA00019232"/>
    </source>
</evidence>
<proteinExistence type="inferred from homology"/>
<accession>A0ABW5YAG3</accession>
<dbReference type="PROSITE" id="PS00761">
    <property type="entry name" value="SPASE_I_3"/>
    <property type="match status" value="1"/>
</dbReference>
<evidence type="ECO:0000256" key="1">
    <source>
        <dbReference type="ARBA" id="ARBA00000677"/>
    </source>
</evidence>
<evidence type="ECO:0000313" key="9">
    <source>
        <dbReference type="Proteomes" id="UP001597557"/>
    </source>
</evidence>
<sequence length="368" mass="41600">MNWKQNFFKKTPKTDKPKKSKTREWVDAVVFAVIAATIIRGLLFSAYAIPSGSMEGTELTGDYLFVSKISYGPRMANTPLAIPFTEPVMYGVKTYSGAIQLPYLRLPGLGHIKNRDIVVFNKPDEAGPEYNIPTDERTTLIKRCQAIPGDILTIVNSQVYINGKPAPNAPKQQTSYAVTTTGLNINPDIMKEQNISIRQQLGPDTYEMIMPASAAAVLKGYSNIKSITPVIAPAGTYDPEIFPHNEKFKWNVDNYGPIRLPKKGWTTPLSDSTLTLYRRAIEVYENNKVEVNGKDILINGKKADNYTFKMDYYWMMGDNRHDSLDSRFWGYVPEDHVVGKAILTFFSTDSTQSFFNKIRWNRVLRPID</sequence>
<keyword evidence="6" id="KW-1133">Transmembrane helix</keyword>
<evidence type="ECO:0000259" key="7">
    <source>
        <dbReference type="Pfam" id="PF10502"/>
    </source>
</evidence>
<dbReference type="InterPro" id="IPR000223">
    <property type="entry name" value="Pept_S26A_signal_pept_1"/>
</dbReference>
<comment type="subcellular location">
    <subcellularLocation>
        <location evidence="6">Membrane</location>
        <topology evidence="6">Single-pass type II membrane protein</topology>
    </subcellularLocation>
</comment>
<protein>
    <recommendedName>
        <fullName evidence="4 6">Signal peptidase I</fullName>
        <ecNumber evidence="3 6">3.4.21.89</ecNumber>
    </recommendedName>
</protein>
<evidence type="ECO:0000256" key="3">
    <source>
        <dbReference type="ARBA" id="ARBA00013208"/>
    </source>
</evidence>
<reference evidence="9" key="1">
    <citation type="journal article" date="2019" name="Int. J. Syst. Evol. Microbiol.">
        <title>The Global Catalogue of Microorganisms (GCM) 10K type strain sequencing project: providing services to taxonomists for standard genome sequencing and annotation.</title>
        <authorList>
            <consortium name="The Broad Institute Genomics Platform"/>
            <consortium name="The Broad Institute Genome Sequencing Center for Infectious Disease"/>
            <person name="Wu L."/>
            <person name="Ma J."/>
        </authorList>
    </citation>
    <scope>NUCLEOTIDE SEQUENCE [LARGE SCALE GENOMIC DNA]</scope>
    <source>
        <strain evidence="9">KCTC 22437</strain>
    </source>
</reference>
<feature type="transmembrane region" description="Helical" evidence="6">
    <location>
        <begin position="25"/>
        <end position="49"/>
    </location>
</feature>
<keyword evidence="9" id="KW-1185">Reference proteome</keyword>
<keyword evidence="6" id="KW-0812">Transmembrane</keyword>
<feature type="domain" description="Peptidase S26" evidence="7">
    <location>
        <begin position="23"/>
        <end position="177"/>
    </location>
</feature>
<dbReference type="GO" id="GO:0009003">
    <property type="term" value="F:signal peptidase activity"/>
    <property type="evidence" value="ECO:0007669"/>
    <property type="project" value="UniProtKB-EC"/>
</dbReference>
<evidence type="ECO:0000313" key="8">
    <source>
        <dbReference type="EMBL" id="MFD2872368.1"/>
    </source>
</evidence>
<comment type="caution">
    <text evidence="8">The sequence shown here is derived from an EMBL/GenBank/DDBJ whole genome shotgun (WGS) entry which is preliminary data.</text>
</comment>
<dbReference type="EC" id="3.4.21.89" evidence="3 6"/>
<dbReference type="InterPro" id="IPR019533">
    <property type="entry name" value="Peptidase_S26"/>
</dbReference>
<organism evidence="8 9">
    <name type="scientific">Mucilaginibacter ximonensis</name>
    <dbReference type="NCBI Taxonomy" id="538021"/>
    <lineage>
        <taxon>Bacteria</taxon>
        <taxon>Pseudomonadati</taxon>
        <taxon>Bacteroidota</taxon>
        <taxon>Sphingobacteriia</taxon>
        <taxon>Sphingobacteriales</taxon>
        <taxon>Sphingobacteriaceae</taxon>
        <taxon>Mucilaginibacter</taxon>
    </lineage>
</organism>
<name>A0ABW5YAG3_9SPHI</name>
<dbReference type="PANTHER" id="PTHR43390:SF1">
    <property type="entry name" value="CHLOROPLAST PROCESSING PEPTIDASE"/>
    <property type="match status" value="1"/>
</dbReference>
<dbReference type="InterPro" id="IPR019758">
    <property type="entry name" value="Pept_S26A_signal_pept_1_CS"/>
</dbReference>
<dbReference type="RefSeq" id="WP_377183973.1">
    <property type="nucleotide sequence ID" value="NZ_JBHUPD010000002.1"/>
</dbReference>
<keyword evidence="5 6" id="KW-0378">Hydrolase</keyword>
<dbReference type="SUPFAM" id="SSF51306">
    <property type="entry name" value="LexA/Signal peptidase"/>
    <property type="match status" value="1"/>
</dbReference>
<dbReference type="EMBL" id="JBHUPD010000002">
    <property type="protein sequence ID" value="MFD2872368.1"/>
    <property type="molecule type" value="Genomic_DNA"/>
</dbReference>
<evidence type="ECO:0000256" key="6">
    <source>
        <dbReference type="RuleBase" id="RU362042"/>
    </source>
</evidence>
<dbReference type="PRINTS" id="PR00727">
    <property type="entry name" value="LEADERPTASE"/>
</dbReference>
<keyword evidence="6" id="KW-0645">Protease</keyword>
<dbReference type="PANTHER" id="PTHR43390">
    <property type="entry name" value="SIGNAL PEPTIDASE I"/>
    <property type="match status" value="1"/>
</dbReference>
<keyword evidence="6" id="KW-0472">Membrane</keyword>
<comment type="catalytic activity">
    <reaction evidence="1 6">
        <text>Cleavage of hydrophobic, N-terminal signal or leader sequences from secreted and periplasmic proteins.</text>
        <dbReference type="EC" id="3.4.21.89"/>
    </reaction>
</comment>
<comment type="similarity">
    <text evidence="2 6">Belongs to the peptidase S26 family.</text>
</comment>
<evidence type="ECO:0000256" key="5">
    <source>
        <dbReference type="ARBA" id="ARBA00022801"/>
    </source>
</evidence>
<dbReference type="CDD" id="cd06530">
    <property type="entry name" value="S26_SPase_I"/>
    <property type="match status" value="2"/>
</dbReference>
<gene>
    <name evidence="8" type="primary">lepB</name>
    <name evidence="8" type="ORF">ACFS5N_07820</name>
</gene>
<dbReference type="Gene3D" id="2.10.109.10">
    <property type="entry name" value="Umud Fragment, subunit A"/>
    <property type="match status" value="2"/>
</dbReference>
<dbReference type="NCBIfam" id="TIGR02227">
    <property type="entry name" value="sigpep_I_bact"/>
    <property type="match status" value="1"/>
</dbReference>
<dbReference type="Proteomes" id="UP001597557">
    <property type="component" value="Unassembled WGS sequence"/>
</dbReference>
<dbReference type="InterPro" id="IPR036286">
    <property type="entry name" value="LexA/Signal_pep-like_sf"/>
</dbReference>
<evidence type="ECO:0000256" key="2">
    <source>
        <dbReference type="ARBA" id="ARBA00009370"/>
    </source>
</evidence>
<dbReference type="Pfam" id="PF10502">
    <property type="entry name" value="Peptidase_S26"/>
    <property type="match status" value="2"/>
</dbReference>
<feature type="domain" description="Peptidase S26" evidence="7">
    <location>
        <begin position="308"/>
        <end position="345"/>
    </location>
</feature>